<evidence type="ECO:0000256" key="5">
    <source>
        <dbReference type="ARBA" id="ARBA00022592"/>
    </source>
</evidence>
<dbReference type="AlphaFoldDB" id="A0A2S5GCP9"/>
<comment type="caution">
    <text evidence="11">The sequence shown here is derived from an EMBL/GenBank/DDBJ whole genome shotgun (WGS) entry which is preliminary data.</text>
</comment>
<dbReference type="InterPro" id="IPR050811">
    <property type="entry name" value="Phosphate_ABC_transporter"/>
</dbReference>
<keyword evidence="6" id="KW-0732">Signal</keyword>
<dbReference type="RefSeq" id="WP_104057478.1">
    <property type="nucleotide sequence ID" value="NZ_PREZ01000003.1"/>
</dbReference>
<feature type="domain" description="PBP" evidence="10">
    <location>
        <begin position="132"/>
        <end position="367"/>
    </location>
</feature>
<evidence type="ECO:0000256" key="4">
    <source>
        <dbReference type="ARBA" id="ARBA00011529"/>
    </source>
</evidence>
<evidence type="ECO:0000256" key="1">
    <source>
        <dbReference type="ARBA" id="ARBA00002841"/>
    </source>
</evidence>
<evidence type="ECO:0000256" key="3">
    <source>
        <dbReference type="ARBA" id="ARBA00008725"/>
    </source>
</evidence>
<dbReference type="EMBL" id="PREZ01000003">
    <property type="protein sequence ID" value="PPA70728.1"/>
    <property type="molecule type" value="Genomic_DNA"/>
</dbReference>
<name>A0A2S5GCP9_9BACL</name>
<gene>
    <name evidence="11" type="ORF">C4B60_07995</name>
</gene>
<dbReference type="InterPro" id="IPR024370">
    <property type="entry name" value="PBP_domain"/>
</dbReference>
<dbReference type="OrthoDB" id="9790048at2"/>
<comment type="similarity">
    <text evidence="3">Belongs to the PstS family.</text>
</comment>
<dbReference type="Gene3D" id="3.40.190.10">
    <property type="entry name" value="Periplasmic binding protein-like II"/>
    <property type="match status" value="2"/>
</dbReference>
<dbReference type="SUPFAM" id="SSF53850">
    <property type="entry name" value="Periplasmic binding protein-like II"/>
    <property type="match status" value="1"/>
</dbReference>
<comment type="subcellular location">
    <subcellularLocation>
        <location evidence="2">Cell membrane</location>
        <topology evidence="2">Lipid-anchor</topology>
    </subcellularLocation>
</comment>
<feature type="transmembrane region" description="Helical" evidence="9">
    <location>
        <begin position="65"/>
        <end position="84"/>
    </location>
</feature>
<organism evidence="11 12">
    <name type="scientific">Jeotgalibacillus proteolyticus</name>
    <dbReference type="NCBI Taxonomy" id="2082395"/>
    <lineage>
        <taxon>Bacteria</taxon>
        <taxon>Bacillati</taxon>
        <taxon>Bacillota</taxon>
        <taxon>Bacilli</taxon>
        <taxon>Bacillales</taxon>
        <taxon>Caryophanaceae</taxon>
        <taxon>Jeotgalibacillus</taxon>
    </lineage>
</organism>
<evidence type="ECO:0000256" key="2">
    <source>
        <dbReference type="ARBA" id="ARBA00004193"/>
    </source>
</evidence>
<keyword evidence="12" id="KW-1185">Reference proteome</keyword>
<comment type="function">
    <text evidence="1">Part of the ABC transporter complex PstSACB involved in phosphate import.</text>
</comment>
<keyword evidence="7" id="KW-0564">Palmitate</keyword>
<reference evidence="11 12" key="1">
    <citation type="submission" date="2018-02" db="EMBL/GenBank/DDBJ databases">
        <title>Jeotgalibacillus proteolyticum sp. nov. a protease producing bacterium isolated from ocean sediments of Laizhou Bay.</title>
        <authorList>
            <person name="Li Y."/>
        </authorList>
    </citation>
    <scope>NUCLEOTIDE SEQUENCE [LARGE SCALE GENOMIC DNA]</scope>
    <source>
        <strain evidence="11 12">22-7</strain>
    </source>
</reference>
<protein>
    <recommendedName>
        <fullName evidence="10">PBP domain-containing protein</fullName>
    </recommendedName>
</protein>
<evidence type="ECO:0000256" key="7">
    <source>
        <dbReference type="ARBA" id="ARBA00023139"/>
    </source>
</evidence>
<accession>A0A2S5GCP9</accession>
<comment type="subunit">
    <text evidence="4">The complex is composed of two ATP-binding proteins (PstB), two transmembrane proteins (PstC and PstA) and a solute-binding protein (PstS).</text>
</comment>
<sequence length="383" mass="42647">MIKKILGAVLVTAALSFFGYITVFISFLNSSKILSPEVLISFWGSIIIVLNLIIFGVFSSKTTLFKFGFFILLFSGALVSYHGVQFYQKSLEVADAAEVDLSVYKPFKWNTKAVSLEEKAALKLEGDLPVLDGATALYPLYSAFARAVYPEDDYDLYSSEVSSTKTDMAYERLMDGEVDIIFTAGPSERQEEIAKQKGLTLSMTPIGKEAFVFFVHAKNPVEELTVEEIQQIYSGKMTNWKEAGGRNDDILAFQRPQDSGSQTALQKLMHGIQIMEPPAEDVIGGMGEIINETSTYRNHKNAIGFSYRFFSTEMVQNGKIKLLNINGIPPNKENIRNGSYPFTSEFYAITAGTTNSNAERFIEWIKSAQGQELVEKTGYVPLD</sequence>
<feature type="transmembrane region" description="Helical" evidence="9">
    <location>
        <begin position="40"/>
        <end position="58"/>
    </location>
</feature>
<evidence type="ECO:0000313" key="11">
    <source>
        <dbReference type="EMBL" id="PPA70728.1"/>
    </source>
</evidence>
<dbReference type="Pfam" id="PF12849">
    <property type="entry name" value="PBP_like_2"/>
    <property type="match status" value="1"/>
</dbReference>
<evidence type="ECO:0000313" key="12">
    <source>
        <dbReference type="Proteomes" id="UP000239047"/>
    </source>
</evidence>
<feature type="transmembrane region" description="Helical" evidence="9">
    <location>
        <begin position="7"/>
        <end position="28"/>
    </location>
</feature>
<keyword evidence="5" id="KW-0592">Phosphate transport</keyword>
<dbReference type="GO" id="GO:0005886">
    <property type="term" value="C:plasma membrane"/>
    <property type="evidence" value="ECO:0007669"/>
    <property type="project" value="UniProtKB-SubCell"/>
</dbReference>
<keyword evidence="8" id="KW-0449">Lipoprotein</keyword>
<evidence type="ECO:0000256" key="8">
    <source>
        <dbReference type="ARBA" id="ARBA00023288"/>
    </source>
</evidence>
<dbReference type="PANTHER" id="PTHR30570:SF1">
    <property type="entry name" value="PHOSPHATE-BINDING PROTEIN PSTS"/>
    <property type="match status" value="1"/>
</dbReference>
<proteinExistence type="inferred from homology"/>
<keyword evidence="9" id="KW-1133">Transmembrane helix</keyword>
<dbReference type="PANTHER" id="PTHR30570">
    <property type="entry name" value="PERIPLASMIC PHOSPHATE BINDING COMPONENT OF PHOSPHATE ABC TRANSPORTER"/>
    <property type="match status" value="1"/>
</dbReference>
<keyword evidence="9" id="KW-0472">Membrane</keyword>
<evidence type="ECO:0000256" key="6">
    <source>
        <dbReference type="ARBA" id="ARBA00022729"/>
    </source>
</evidence>
<keyword evidence="5" id="KW-0813">Transport</keyword>
<evidence type="ECO:0000256" key="9">
    <source>
        <dbReference type="SAM" id="Phobius"/>
    </source>
</evidence>
<dbReference type="Proteomes" id="UP000239047">
    <property type="component" value="Unassembled WGS sequence"/>
</dbReference>
<dbReference type="GO" id="GO:0006817">
    <property type="term" value="P:phosphate ion transport"/>
    <property type="evidence" value="ECO:0007669"/>
    <property type="project" value="UniProtKB-KW"/>
</dbReference>
<keyword evidence="9" id="KW-0812">Transmembrane</keyword>
<evidence type="ECO:0000259" key="10">
    <source>
        <dbReference type="Pfam" id="PF12849"/>
    </source>
</evidence>